<evidence type="ECO:0000259" key="1">
    <source>
        <dbReference type="PROSITE" id="PS50844"/>
    </source>
</evidence>
<dbReference type="GO" id="GO:0016051">
    <property type="term" value="P:carbohydrate biosynthetic process"/>
    <property type="evidence" value="ECO:0007669"/>
    <property type="project" value="InterPro"/>
</dbReference>
<dbReference type="RefSeq" id="WP_101644548.1">
    <property type="nucleotide sequence ID" value="NZ_FXZE01000022.1"/>
</dbReference>
<dbReference type="Proteomes" id="UP000234342">
    <property type="component" value="Unassembled WGS sequence"/>
</dbReference>
<dbReference type="NCBIfam" id="TIGR03586">
    <property type="entry name" value="PseI"/>
    <property type="match status" value="1"/>
</dbReference>
<evidence type="ECO:0000313" key="3">
    <source>
        <dbReference type="Proteomes" id="UP000234342"/>
    </source>
</evidence>
<dbReference type="InterPro" id="IPR020030">
    <property type="entry name" value="Pseudaminic_synth_PseI"/>
</dbReference>
<keyword evidence="3" id="KW-1185">Reference proteome</keyword>
<dbReference type="EMBL" id="FXZE01000022">
    <property type="protein sequence ID" value="SMY00922.1"/>
    <property type="molecule type" value="Genomic_DNA"/>
</dbReference>
<name>A0A2H1KNW9_9MICO</name>
<gene>
    <name evidence="2" type="ORF">BANT10_03229</name>
</gene>
<dbReference type="InterPro" id="IPR051690">
    <property type="entry name" value="PseI-like"/>
</dbReference>
<dbReference type="PANTHER" id="PTHR42966:SF2">
    <property type="entry name" value="PSEUDAMINIC ACID SYNTHASE"/>
    <property type="match status" value="1"/>
</dbReference>
<dbReference type="GO" id="GO:0047444">
    <property type="term" value="F:N-acylneuraminate-9-phosphate synthase activity"/>
    <property type="evidence" value="ECO:0007669"/>
    <property type="project" value="TreeGrafter"/>
</dbReference>
<feature type="domain" description="AFP-like" evidence="1">
    <location>
        <begin position="291"/>
        <end position="349"/>
    </location>
</feature>
<dbReference type="SUPFAM" id="SSF51569">
    <property type="entry name" value="Aldolase"/>
    <property type="match status" value="1"/>
</dbReference>
<dbReference type="Gene3D" id="3.90.1210.10">
    <property type="entry name" value="Antifreeze-like/N-acetylneuraminic acid synthase C-terminal domain"/>
    <property type="match status" value="1"/>
</dbReference>
<protein>
    <submittedName>
        <fullName evidence="2">SAF domain-containing protein</fullName>
    </submittedName>
</protein>
<dbReference type="AlphaFoldDB" id="A0A2H1KNW9"/>
<dbReference type="CDD" id="cd11615">
    <property type="entry name" value="SAF_NeuB_like"/>
    <property type="match status" value="1"/>
</dbReference>
<dbReference type="PROSITE" id="PS50844">
    <property type="entry name" value="AFP_LIKE"/>
    <property type="match status" value="1"/>
</dbReference>
<sequence>MLIRNRKIGRQEKPYIIAEMSGNHDGSLETALKIVDAAAEAGADAVKLQTFTADSMTLDIDHPDFVINNPESLWYGRKIYDLYEQAHTPWEWHAPIFARAREQGIECFSSPFSNDAVDLLAEVGAPCLKIASLESIDLALIKYAAQSGLPLIISTGLATEAEIDEAISAAREGGCTDLIILKCTSSYPTDPAQSHLATIPDMRERFGVEVGLSDHTLGIGVPIASVAFGAVVIEKHFTLSREDGGVDAAFSLEPRELKSLVEETDRAHKAIGQIHYGPTEGEKAALMRRRSLYFVTDVAQGTVLTLEHVRSIRPNKGLAPKHLDVVLGSYATKDIRRGTPVSWDLVGGSQAN</sequence>
<accession>A0A2H1KNW9</accession>
<proteinExistence type="predicted"/>
<dbReference type="Pfam" id="PF03102">
    <property type="entry name" value="NeuB"/>
    <property type="match status" value="1"/>
</dbReference>
<dbReference type="Pfam" id="PF08666">
    <property type="entry name" value="SAF"/>
    <property type="match status" value="1"/>
</dbReference>
<dbReference type="PANTHER" id="PTHR42966">
    <property type="entry name" value="N-ACETYLNEURAMINATE SYNTHASE"/>
    <property type="match status" value="1"/>
</dbReference>
<organism evidence="2 3">
    <name type="scientific">Brevibacterium antiquum</name>
    <dbReference type="NCBI Taxonomy" id="234835"/>
    <lineage>
        <taxon>Bacteria</taxon>
        <taxon>Bacillati</taxon>
        <taxon>Actinomycetota</taxon>
        <taxon>Actinomycetes</taxon>
        <taxon>Micrococcales</taxon>
        <taxon>Brevibacteriaceae</taxon>
        <taxon>Brevibacterium</taxon>
    </lineage>
</organism>
<dbReference type="SMART" id="SM00858">
    <property type="entry name" value="SAF"/>
    <property type="match status" value="1"/>
</dbReference>
<dbReference type="InterPro" id="IPR006190">
    <property type="entry name" value="SAF_AFP_Neu5Ac"/>
</dbReference>
<dbReference type="InterPro" id="IPR036732">
    <property type="entry name" value="AFP_Neu5c_C_sf"/>
</dbReference>
<dbReference type="InterPro" id="IPR013785">
    <property type="entry name" value="Aldolase_TIM"/>
</dbReference>
<dbReference type="InterPro" id="IPR057736">
    <property type="entry name" value="SAF_PseI/NeuA/NeuB"/>
</dbReference>
<dbReference type="InterPro" id="IPR013132">
    <property type="entry name" value="PseI/NeuA/B-like_N"/>
</dbReference>
<reference evidence="3" key="1">
    <citation type="submission" date="2017-03" db="EMBL/GenBank/DDBJ databases">
        <authorList>
            <person name="Monnet C."/>
        </authorList>
    </citation>
    <scope>NUCLEOTIDE SEQUENCE [LARGE SCALE GENOMIC DNA]</scope>
    <source>
        <strain evidence="3">P10</strain>
    </source>
</reference>
<dbReference type="InterPro" id="IPR013974">
    <property type="entry name" value="SAF"/>
</dbReference>
<dbReference type="SUPFAM" id="SSF51269">
    <property type="entry name" value="AFP III-like domain"/>
    <property type="match status" value="1"/>
</dbReference>
<evidence type="ECO:0000313" key="2">
    <source>
        <dbReference type="EMBL" id="SMY00922.1"/>
    </source>
</evidence>
<dbReference type="Gene3D" id="3.20.20.70">
    <property type="entry name" value="Aldolase class I"/>
    <property type="match status" value="1"/>
</dbReference>